<proteinExistence type="predicted"/>
<organism evidence="8 9">
    <name type="scientific">Fervidobacterium changbaicum</name>
    <dbReference type="NCBI Taxonomy" id="310769"/>
    <lineage>
        <taxon>Bacteria</taxon>
        <taxon>Thermotogati</taxon>
        <taxon>Thermotogota</taxon>
        <taxon>Thermotogae</taxon>
        <taxon>Thermotogales</taxon>
        <taxon>Fervidobacteriaceae</taxon>
        <taxon>Fervidobacterium</taxon>
    </lineage>
</organism>
<evidence type="ECO:0000259" key="7">
    <source>
        <dbReference type="PROSITE" id="PS51918"/>
    </source>
</evidence>
<evidence type="ECO:0000256" key="1">
    <source>
        <dbReference type="ARBA" id="ARBA00001966"/>
    </source>
</evidence>
<dbReference type="InterPro" id="IPR007197">
    <property type="entry name" value="rSAM"/>
</dbReference>
<dbReference type="SMART" id="SM00729">
    <property type="entry name" value="Elp3"/>
    <property type="match status" value="1"/>
</dbReference>
<evidence type="ECO:0000256" key="2">
    <source>
        <dbReference type="ARBA" id="ARBA00022485"/>
    </source>
</evidence>
<accession>A0ABX5QQI7</accession>
<dbReference type="Pfam" id="PF16199">
    <property type="entry name" value="Radical_SAM_C"/>
    <property type="match status" value="1"/>
</dbReference>
<dbReference type="Proteomes" id="UP000288947">
    <property type="component" value="Chromosome"/>
</dbReference>
<dbReference type="InterPro" id="IPR058240">
    <property type="entry name" value="rSAM_sf"/>
</dbReference>
<keyword evidence="4" id="KW-0479">Metal-binding</keyword>
<keyword evidence="3" id="KW-0949">S-adenosyl-L-methionine</keyword>
<dbReference type="SUPFAM" id="SSF102114">
    <property type="entry name" value="Radical SAM enzymes"/>
    <property type="match status" value="1"/>
</dbReference>
<evidence type="ECO:0000313" key="9">
    <source>
        <dbReference type="Proteomes" id="UP000288947"/>
    </source>
</evidence>
<reference evidence="8 9" key="1">
    <citation type="submission" date="2018-01" db="EMBL/GenBank/DDBJ databases">
        <title>The whole genome sequencing and assembly of Fervidobacterium changbaicum CBS-1 strain.</title>
        <authorList>
            <person name="Kim J.-Y."/>
            <person name="Park M.-K."/>
            <person name="Yi H."/>
            <person name="Bahn Y.-S."/>
            <person name="Kim J.F."/>
            <person name="Lee D.-W."/>
        </authorList>
    </citation>
    <scope>NUCLEOTIDE SEQUENCE [LARGE SCALE GENOMIC DNA]</scope>
    <source>
        <strain evidence="8 9">CBS-1</strain>
    </source>
</reference>
<dbReference type="PANTHER" id="PTHR11135:SF0">
    <property type="entry name" value="ELONGATOR COMPLEX PROTEIN 3"/>
    <property type="match status" value="1"/>
</dbReference>
<evidence type="ECO:0000256" key="6">
    <source>
        <dbReference type="ARBA" id="ARBA00023014"/>
    </source>
</evidence>
<dbReference type="InterPro" id="IPR023404">
    <property type="entry name" value="rSAM_horseshoe"/>
</dbReference>
<dbReference type="SFLD" id="SFLDS00029">
    <property type="entry name" value="Radical_SAM"/>
    <property type="match status" value="1"/>
</dbReference>
<keyword evidence="5" id="KW-0408">Iron</keyword>
<dbReference type="Gene3D" id="3.80.30.20">
    <property type="entry name" value="tm_1862 like domain"/>
    <property type="match status" value="1"/>
</dbReference>
<dbReference type="EMBL" id="CP026721">
    <property type="protein sequence ID" value="QAV32717.1"/>
    <property type="molecule type" value="Genomic_DNA"/>
</dbReference>
<dbReference type="InterPro" id="IPR039661">
    <property type="entry name" value="ELP3"/>
</dbReference>
<dbReference type="Pfam" id="PF04055">
    <property type="entry name" value="Radical_SAM"/>
    <property type="match status" value="1"/>
</dbReference>
<dbReference type="PROSITE" id="PS51918">
    <property type="entry name" value="RADICAL_SAM"/>
    <property type="match status" value="1"/>
</dbReference>
<dbReference type="CDD" id="cd01335">
    <property type="entry name" value="Radical_SAM"/>
    <property type="match status" value="1"/>
</dbReference>
<dbReference type="InterPro" id="IPR032432">
    <property type="entry name" value="Radical_SAM_C"/>
</dbReference>
<evidence type="ECO:0000256" key="4">
    <source>
        <dbReference type="ARBA" id="ARBA00022723"/>
    </source>
</evidence>
<name>A0ABX5QQI7_9BACT</name>
<gene>
    <name evidence="8" type="ORF">CBS1_02430</name>
</gene>
<sequence>MKQMDFQQKDLERRPKIYPVFLPNLGCRTRCIYCNQSIMTGETLPDLKEIAQSLQNLTDVDEIGYYGGTFTGLKPELMEKLLSIRPDIPKRISTRPDVIDEHVVEILKRWNVKTVELGVESIDDEVLKNSKRNYTGADVLRAISLLKDRFEVIAHLMTGLPSDTRAKDLESVRILINTGVSLFRIHPTIVFKDTELEVLFKQGLYKPQTLDEAVNILAEMVIFIEGHNGKVIRLGYHIPQSQLKYVAAGPYHPSFGDMVRSRVVRMIVERFGVKEIAYSRRFTSWVKGYGNDKMSVSFLEISDEDGIFLDGTPFSDMLRRYSESIKY</sequence>
<evidence type="ECO:0000313" key="8">
    <source>
        <dbReference type="EMBL" id="QAV32717.1"/>
    </source>
</evidence>
<dbReference type="InterPro" id="IPR006638">
    <property type="entry name" value="Elp3/MiaA/NifB-like_rSAM"/>
</dbReference>
<comment type="cofactor">
    <cofactor evidence="1">
        <name>[4Fe-4S] cluster</name>
        <dbReference type="ChEBI" id="CHEBI:49883"/>
    </cofactor>
</comment>
<evidence type="ECO:0000256" key="3">
    <source>
        <dbReference type="ARBA" id="ARBA00022691"/>
    </source>
</evidence>
<feature type="domain" description="Radical SAM core" evidence="7">
    <location>
        <begin position="12"/>
        <end position="233"/>
    </location>
</feature>
<keyword evidence="6" id="KW-0411">Iron-sulfur</keyword>
<keyword evidence="9" id="KW-1185">Reference proteome</keyword>
<evidence type="ECO:0000256" key="5">
    <source>
        <dbReference type="ARBA" id="ARBA00023004"/>
    </source>
</evidence>
<dbReference type="SFLD" id="SFLDG01082">
    <property type="entry name" value="B12-binding_domain_containing"/>
    <property type="match status" value="1"/>
</dbReference>
<keyword evidence="2" id="KW-0004">4Fe-4S</keyword>
<protein>
    <submittedName>
        <fullName evidence="8">Radical SAM protein</fullName>
    </submittedName>
</protein>
<dbReference type="PANTHER" id="PTHR11135">
    <property type="entry name" value="HISTONE ACETYLTRANSFERASE-RELATED"/>
    <property type="match status" value="1"/>
</dbReference>